<dbReference type="InterPro" id="IPR021644">
    <property type="entry name" value="CAF-1_p150_acidic"/>
</dbReference>
<dbReference type="GO" id="GO:0006334">
    <property type="term" value="P:nucleosome assembly"/>
    <property type="evidence" value="ECO:0007669"/>
    <property type="project" value="TreeGrafter"/>
</dbReference>
<dbReference type="PANTHER" id="PTHR15272:SF0">
    <property type="entry name" value="CHROMATIN ASSEMBLY FACTOR 1 SUBUNIT A"/>
    <property type="match status" value="1"/>
</dbReference>
<proteinExistence type="predicted"/>
<keyword evidence="5" id="KW-0234">DNA repair</keyword>
<dbReference type="OrthoDB" id="440676at2759"/>
<evidence type="ECO:0008006" key="11">
    <source>
        <dbReference type="Google" id="ProtNLM"/>
    </source>
</evidence>
<feature type="domain" description="Chromatin assembly factor 1 p150 subunit acidic region" evidence="8">
    <location>
        <begin position="259"/>
        <end position="372"/>
    </location>
</feature>
<feature type="compositionally biased region" description="Acidic residues" evidence="7">
    <location>
        <begin position="501"/>
        <end position="531"/>
    </location>
</feature>
<dbReference type="GO" id="GO:0005634">
    <property type="term" value="C:nucleus"/>
    <property type="evidence" value="ECO:0007669"/>
    <property type="project" value="UniProtKB-SubCell"/>
</dbReference>
<gene>
    <name evidence="10" type="ORF">LRAMOSA02704</name>
</gene>
<evidence type="ECO:0000256" key="2">
    <source>
        <dbReference type="ARBA" id="ARBA00022705"/>
    </source>
</evidence>
<sequence length="703" mass="80218">MTTTNKSLSPIRPSSSDNRQLASAAQQLQTMQLDDRTTASSPRQLTAIEYCKDGKLCYTESKLLAENHPFIHQRMFFSSFLVERLAHILSAGIAGFREHRQQFEATHATSTVTPAFEYPKDYIDLVVALTQDSEESISQLAHRINDVLSPFSRNERFTELFTESIERAIKSCASRTKYGLSPRVLTQLEGGPTMIPHHLSISRWEASDISCLPADLQAVINHRRQLRSKASVRMMSGAITSAFQSLSAEQQMALLHTKHRKSQVVDDVKTKEEIELENERRRKKEEEKRIREEEKKKREEEKRAREEERRKREDERRRREEEKKRKEQSQLRLTSLFTKAPEDKLHTNTTLGAELTKTNPSMFPPFYVKEHVSIHRWPGQNVHSPDFYAQLTSYSTNENAPVPVSKDLQQQFLHDLQSRVPKEMQKRGITKSIDLRSALLGPNISEDAFSHQALRMKLLQFCEDVRPAYYGTWTKKSDTVTACNPFGQDHDHIDYEHDSEAEWEPEGEGEEIQSGDEEDEDVSADIMDPDDSNWLVPEGYLSEGEGVDSDDELSGKVASRPIVRPAKKYTAIRPVAIGPIFDDSDESDDDTLKQYEVKMLGDVSTPYNPLLLPDDMDVTSTATNSDESAKKAKFTEEQATELMQIIEVGKNDGMTKLISEAKSNKLLQSLPKRQIEMKIKDMAIKEKRGSDTKPSWYMKGSNA</sequence>
<feature type="compositionally biased region" description="Basic and acidic residues" evidence="7">
    <location>
        <begin position="278"/>
        <end position="329"/>
    </location>
</feature>
<keyword evidence="4" id="KW-0143">Chaperone</keyword>
<evidence type="ECO:0000256" key="7">
    <source>
        <dbReference type="SAM" id="MobiDB-lite"/>
    </source>
</evidence>
<protein>
    <recommendedName>
        <fullName evidence="11">Chromatin assembly factor 1 subunit A</fullName>
    </recommendedName>
</protein>
<dbReference type="InterPro" id="IPR022043">
    <property type="entry name" value="CAF1A_DD"/>
</dbReference>
<evidence type="ECO:0000256" key="6">
    <source>
        <dbReference type="ARBA" id="ARBA00023242"/>
    </source>
</evidence>
<evidence type="ECO:0000256" key="4">
    <source>
        <dbReference type="ARBA" id="ARBA00023186"/>
    </source>
</evidence>
<dbReference type="Pfam" id="PF12253">
    <property type="entry name" value="CAF1A_dimeriz"/>
    <property type="match status" value="1"/>
</dbReference>
<evidence type="ECO:0000256" key="5">
    <source>
        <dbReference type="ARBA" id="ARBA00023204"/>
    </source>
</evidence>
<dbReference type="PANTHER" id="PTHR15272">
    <property type="entry name" value="CHROMATIN ASSEMBLY FACTOR 1 SUBUNIT A CAF-1 SUBUNIT A"/>
    <property type="match status" value="1"/>
</dbReference>
<evidence type="ECO:0000259" key="8">
    <source>
        <dbReference type="Pfam" id="PF11600"/>
    </source>
</evidence>
<accession>A0A077WTQ1</accession>
<name>A0A077WTQ1_9FUNG</name>
<organism evidence="10">
    <name type="scientific">Lichtheimia ramosa</name>
    <dbReference type="NCBI Taxonomy" id="688394"/>
    <lineage>
        <taxon>Eukaryota</taxon>
        <taxon>Fungi</taxon>
        <taxon>Fungi incertae sedis</taxon>
        <taxon>Mucoromycota</taxon>
        <taxon>Mucoromycotina</taxon>
        <taxon>Mucoromycetes</taxon>
        <taxon>Mucorales</taxon>
        <taxon>Lichtheimiaceae</taxon>
        <taxon>Lichtheimia</taxon>
    </lineage>
</organism>
<keyword evidence="2" id="KW-0235">DNA replication</keyword>
<keyword evidence="6" id="KW-0539">Nucleus</keyword>
<dbReference type="Pfam" id="PF11600">
    <property type="entry name" value="CAF1A_acidic"/>
    <property type="match status" value="1"/>
</dbReference>
<dbReference type="GO" id="GO:0033186">
    <property type="term" value="C:CAF-1 complex"/>
    <property type="evidence" value="ECO:0007669"/>
    <property type="project" value="TreeGrafter"/>
</dbReference>
<dbReference type="AlphaFoldDB" id="A0A077WTQ1"/>
<evidence type="ECO:0000313" key="10">
    <source>
        <dbReference type="EMBL" id="CDS10027.1"/>
    </source>
</evidence>
<evidence type="ECO:0000256" key="1">
    <source>
        <dbReference type="ARBA" id="ARBA00004123"/>
    </source>
</evidence>
<feature type="domain" description="Chromatin assembly factor 1 subunit A dimerization" evidence="9">
    <location>
        <begin position="457"/>
        <end position="524"/>
    </location>
</feature>
<reference evidence="10" key="1">
    <citation type="journal article" date="2014" name="Genome Announc.">
        <title>De novo whole-genome sequence and genome annotation of Lichtheimia ramosa.</title>
        <authorList>
            <person name="Linde J."/>
            <person name="Schwartze V."/>
            <person name="Binder U."/>
            <person name="Lass-Florl C."/>
            <person name="Voigt K."/>
            <person name="Horn F."/>
        </authorList>
    </citation>
    <scope>NUCLEOTIDE SEQUENCE</scope>
    <source>
        <strain evidence="10">JMRC FSU:6197</strain>
    </source>
</reference>
<evidence type="ECO:0000259" key="9">
    <source>
        <dbReference type="Pfam" id="PF12253"/>
    </source>
</evidence>
<comment type="subcellular location">
    <subcellularLocation>
        <location evidence="1">Nucleus</location>
    </subcellularLocation>
</comment>
<dbReference type="GO" id="GO:0006281">
    <property type="term" value="P:DNA repair"/>
    <property type="evidence" value="ECO:0007669"/>
    <property type="project" value="UniProtKB-KW"/>
</dbReference>
<evidence type="ECO:0000256" key="3">
    <source>
        <dbReference type="ARBA" id="ARBA00022763"/>
    </source>
</evidence>
<feature type="region of interest" description="Disordered" evidence="7">
    <location>
        <begin position="497"/>
        <end position="555"/>
    </location>
</feature>
<dbReference type="GO" id="GO:0006260">
    <property type="term" value="P:DNA replication"/>
    <property type="evidence" value="ECO:0007669"/>
    <property type="project" value="UniProtKB-KW"/>
</dbReference>
<keyword evidence="3" id="KW-0227">DNA damage</keyword>
<dbReference type="EMBL" id="LK023335">
    <property type="protein sequence ID" value="CDS10027.1"/>
    <property type="molecule type" value="Genomic_DNA"/>
</dbReference>
<feature type="region of interest" description="Disordered" evidence="7">
    <location>
        <begin position="278"/>
        <end position="350"/>
    </location>
</feature>